<protein>
    <submittedName>
        <fullName evidence="1">Uncharacterized protein</fullName>
    </submittedName>
</protein>
<dbReference type="AlphaFoldDB" id="A0A9N7UEL9"/>
<evidence type="ECO:0000313" key="1">
    <source>
        <dbReference type="EMBL" id="CAB1430493.1"/>
    </source>
</evidence>
<dbReference type="EMBL" id="CADEAL010001236">
    <property type="protein sequence ID" value="CAB1430493.1"/>
    <property type="molecule type" value="Genomic_DNA"/>
</dbReference>
<sequence>MALPEYHFWLILLVPSPDKGGVLDVDIAMPPHLTVWRTSSCGALHPLHIGAHRPAAHHPAAHIILHRGAAVARGRQFANSTHSDMIIENRFAAARFARAQNRHWLQQTDKSYGAVLREL</sequence>
<reference evidence="1" key="1">
    <citation type="submission" date="2020-03" db="EMBL/GenBank/DDBJ databases">
        <authorList>
            <person name="Weist P."/>
        </authorList>
    </citation>
    <scope>NUCLEOTIDE SEQUENCE</scope>
</reference>
<comment type="caution">
    <text evidence="1">The sequence shown here is derived from an EMBL/GenBank/DDBJ whole genome shotgun (WGS) entry which is preliminary data.</text>
</comment>
<proteinExistence type="predicted"/>
<keyword evidence="2" id="KW-1185">Reference proteome</keyword>
<organism evidence="1 2">
    <name type="scientific">Pleuronectes platessa</name>
    <name type="common">European plaice</name>
    <dbReference type="NCBI Taxonomy" id="8262"/>
    <lineage>
        <taxon>Eukaryota</taxon>
        <taxon>Metazoa</taxon>
        <taxon>Chordata</taxon>
        <taxon>Craniata</taxon>
        <taxon>Vertebrata</taxon>
        <taxon>Euteleostomi</taxon>
        <taxon>Actinopterygii</taxon>
        <taxon>Neopterygii</taxon>
        <taxon>Teleostei</taxon>
        <taxon>Neoteleostei</taxon>
        <taxon>Acanthomorphata</taxon>
        <taxon>Carangaria</taxon>
        <taxon>Pleuronectiformes</taxon>
        <taxon>Pleuronectoidei</taxon>
        <taxon>Pleuronectidae</taxon>
        <taxon>Pleuronectes</taxon>
    </lineage>
</organism>
<gene>
    <name evidence="1" type="ORF">PLEPLA_LOCUS18475</name>
</gene>
<name>A0A9N7UEL9_PLEPL</name>
<accession>A0A9N7UEL9</accession>
<dbReference type="Proteomes" id="UP001153269">
    <property type="component" value="Unassembled WGS sequence"/>
</dbReference>
<evidence type="ECO:0000313" key="2">
    <source>
        <dbReference type="Proteomes" id="UP001153269"/>
    </source>
</evidence>